<evidence type="ECO:0000256" key="3">
    <source>
        <dbReference type="ARBA" id="ARBA00022989"/>
    </source>
</evidence>
<feature type="transmembrane region" description="Helical" evidence="6">
    <location>
        <begin position="28"/>
        <end position="47"/>
    </location>
</feature>
<gene>
    <name evidence="7" type="ORF">EOI86_22815</name>
</gene>
<dbReference type="EMBL" id="SADE01000004">
    <property type="protein sequence ID" value="RVU33960.1"/>
    <property type="molecule type" value="Genomic_DNA"/>
</dbReference>
<keyword evidence="3 6" id="KW-1133">Transmembrane helix</keyword>
<accession>A0A437QI12</accession>
<sequence length="582" mass="64976">MFRKKALEKMHEPESLDQLLVVVTPRSVWILASLAGVLVVALAWGFLSRIPVTVDGFGILVRPGSIKQIQSIGNGSVVSVRKDIGSLVNPGELIAIVNNPDQERRLDVDIAKYQSLRAFTDRTLEISARKRDLELELVNDTVASIEADRNSLMELRSRLSQQTGANAQKEIQSLEKNRKLLLNLYESQKKQLEDVTELVREGAVSDSQRLQLQATLTETENRLSELSLRRNSTDLRSIDNEQQDLRLKQEIEQLDAALQQEFIKRQRIEQDYDFEIHSKSVELNELSANIRLTKERQYRQQNVRSPYKGRTLEVSTSVGTNLGSGERVAILQIDSVQPFKRLVFADDAVSGTFTLSSATMQSEPIQFPPTAETLKQHLLAIGVFKKESSFDVVMQREFREYDIFTANPGEYYLEINDENLRSDGKIPTFATVLNLGGMIGDEELQHLCFFTIGDGKKVKQDMKVRISPANVERQRYGSIVGHVTDVSAYPVTSEGVLALTGNQEVASALLEKGGTILVTGALDKDPDTPGRYAWTSKGYDGPITAGTTTTCRITTEERPPITFVVPLLRKWIAGEGDDAPPI</sequence>
<feature type="coiled-coil region" evidence="5">
    <location>
        <begin position="164"/>
        <end position="271"/>
    </location>
</feature>
<evidence type="ECO:0008006" key="9">
    <source>
        <dbReference type="Google" id="ProtNLM"/>
    </source>
</evidence>
<evidence type="ECO:0000313" key="7">
    <source>
        <dbReference type="EMBL" id="RVU33960.1"/>
    </source>
</evidence>
<dbReference type="GO" id="GO:0016020">
    <property type="term" value="C:membrane"/>
    <property type="evidence" value="ECO:0007669"/>
    <property type="project" value="UniProtKB-SubCell"/>
</dbReference>
<reference evidence="8" key="1">
    <citation type="submission" date="2019-01" db="EMBL/GenBank/DDBJ databases">
        <title>Gri0909 isolated from a small marine red alga.</title>
        <authorList>
            <person name="Kim J."/>
            <person name="Jeong S.E."/>
            <person name="Jeon C.O."/>
        </authorList>
    </citation>
    <scope>NUCLEOTIDE SEQUENCE [LARGE SCALE GENOMIC DNA]</scope>
    <source>
        <strain evidence="8">Gri0909</strain>
    </source>
</reference>
<evidence type="ECO:0000256" key="1">
    <source>
        <dbReference type="ARBA" id="ARBA00004167"/>
    </source>
</evidence>
<dbReference type="AlphaFoldDB" id="A0A437QI12"/>
<keyword evidence="5" id="KW-0175">Coiled coil</keyword>
<dbReference type="InterPro" id="IPR050739">
    <property type="entry name" value="MFP"/>
</dbReference>
<dbReference type="PANTHER" id="PTHR30386">
    <property type="entry name" value="MEMBRANE FUSION SUBUNIT OF EMRAB-TOLC MULTIDRUG EFFLUX PUMP"/>
    <property type="match status" value="1"/>
</dbReference>
<keyword evidence="8" id="KW-1185">Reference proteome</keyword>
<organism evidence="7 8">
    <name type="scientific">Hwanghaeella grinnelliae</name>
    <dbReference type="NCBI Taxonomy" id="2500179"/>
    <lineage>
        <taxon>Bacteria</taxon>
        <taxon>Pseudomonadati</taxon>
        <taxon>Pseudomonadota</taxon>
        <taxon>Alphaproteobacteria</taxon>
        <taxon>Rhodospirillales</taxon>
        <taxon>Rhodospirillaceae</taxon>
        <taxon>Hwanghaeella</taxon>
    </lineage>
</organism>
<dbReference type="PANTHER" id="PTHR30386:SF26">
    <property type="entry name" value="TRANSPORT PROTEIN COMB"/>
    <property type="match status" value="1"/>
</dbReference>
<evidence type="ECO:0000256" key="4">
    <source>
        <dbReference type="ARBA" id="ARBA00023136"/>
    </source>
</evidence>
<dbReference type="OrthoDB" id="8439633at2"/>
<comment type="subcellular location">
    <subcellularLocation>
        <location evidence="1">Membrane</location>
        <topology evidence="1">Single-pass membrane protein</topology>
    </subcellularLocation>
</comment>
<name>A0A437QI12_9PROT</name>
<protein>
    <recommendedName>
        <fullName evidence="9">NHLP bacteriocin system secretion protein</fullName>
    </recommendedName>
</protein>
<keyword evidence="2 6" id="KW-0812">Transmembrane</keyword>
<comment type="caution">
    <text evidence="7">The sequence shown here is derived from an EMBL/GenBank/DDBJ whole genome shotgun (WGS) entry which is preliminary data.</text>
</comment>
<dbReference type="Proteomes" id="UP000287447">
    <property type="component" value="Unassembled WGS sequence"/>
</dbReference>
<evidence type="ECO:0000256" key="2">
    <source>
        <dbReference type="ARBA" id="ARBA00022692"/>
    </source>
</evidence>
<evidence type="ECO:0000256" key="5">
    <source>
        <dbReference type="SAM" id="Coils"/>
    </source>
</evidence>
<evidence type="ECO:0000256" key="6">
    <source>
        <dbReference type="SAM" id="Phobius"/>
    </source>
</evidence>
<dbReference type="RefSeq" id="WP_127767990.1">
    <property type="nucleotide sequence ID" value="NZ_SADE01000004.1"/>
</dbReference>
<evidence type="ECO:0000313" key="8">
    <source>
        <dbReference type="Proteomes" id="UP000287447"/>
    </source>
</evidence>
<keyword evidence="4 6" id="KW-0472">Membrane</keyword>
<proteinExistence type="predicted"/>